<gene>
    <name evidence="1" type="ORF">ABVK25_005539</name>
</gene>
<evidence type="ECO:0000313" key="2">
    <source>
        <dbReference type="Proteomes" id="UP001590951"/>
    </source>
</evidence>
<keyword evidence="2" id="KW-1185">Reference proteome</keyword>
<dbReference type="Proteomes" id="UP001590951">
    <property type="component" value="Unassembled WGS sequence"/>
</dbReference>
<dbReference type="EMBL" id="JBHFEH010000017">
    <property type="protein sequence ID" value="KAL2054000.1"/>
    <property type="molecule type" value="Genomic_DNA"/>
</dbReference>
<reference evidence="1 2" key="1">
    <citation type="submission" date="2024-09" db="EMBL/GenBank/DDBJ databases">
        <title>Rethinking Asexuality: The Enigmatic Case of Functional Sexual Genes in Lepraria (Stereocaulaceae).</title>
        <authorList>
            <person name="Doellman M."/>
            <person name="Sun Y."/>
            <person name="Barcenas-Pena A."/>
            <person name="Lumbsch H.T."/>
            <person name="Grewe F."/>
        </authorList>
    </citation>
    <scope>NUCLEOTIDE SEQUENCE [LARGE SCALE GENOMIC DNA]</scope>
    <source>
        <strain evidence="1 2">Grewe 0041</strain>
    </source>
</reference>
<name>A0ABR4B8Q1_9LECA</name>
<accession>A0ABR4B8Q1</accession>
<evidence type="ECO:0000313" key="1">
    <source>
        <dbReference type="EMBL" id="KAL2054000.1"/>
    </source>
</evidence>
<comment type="caution">
    <text evidence="1">The sequence shown here is derived from an EMBL/GenBank/DDBJ whole genome shotgun (WGS) entry which is preliminary data.</text>
</comment>
<sequence length="124" mass="13754">MFLLELLLKPVLDLVFVGEVGDLADAVLVELKNVEDCSVEEFDLVFVEEISGLMDIVPIELNEVEYSAALKVVPELVNFEEIIEIYAVMLVKLNKVEDRASDIYGFHPRSHSSNDAGNGTEGKV</sequence>
<proteinExistence type="predicted"/>
<protein>
    <submittedName>
        <fullName evidence="1">Uncharacterized protein</fullName>
    </submittedName>
</protein>
<organism evidence="1 2">
    <name type="scientific">Lepraria finkii</name>
    <dbReference type="NCBI Taxonomy" id="1340010"/>
    <lineage>
        <taxon>Eukaryota</taxon>
        <taxon>Fungi</taxon>
        <taxon>Dikarya</taxon>
        <taxon>Ascomycota</taxon>
        <taxon>Pezizomycotina</taxon>
        <taxon>Lecanoromycetes</taxon>
        <taxon>OSLEUM clade</taxon>
        <taxon>Lecanoromycetidae</taxon>
        <taxon>Lecanorales</taxon>
        <taxon>Lecanorineae</taxon>
        <taxon>Stereocaulaceae</taxon>
        <taxon>Lepraria</taxon>
    </lineage>
</organism>